<dbReference type="Gene3D" id="3.60.20.40">
    <property type="match status" value="1"/>
</dbReference>
<protein>
    <recommendedName>
        <fullName evidence="7">Gamma-glutamyltransferase</fullName>
    </recommendedName>
</protein>
<keyword evidence="2" id="KW-0808">Transferase</keyword>
<gene>
    <name evidence="5" type="ORF">GCM10009765_19020</name>
</gene>
<accession>A0ABN2GE29</accession>
<name>A0ABN2GE29_9ACTN</name>
<dbReference type="SUPFAM" id="SSF56235">
    <property type="entry name" value="N-terminal nucleophile aminohydrolases (Ntn hydrolases)"/>
    <property type="match status" value="1"/>
</dbReference>
<dbReference type="PANTHER" id="PTHR43199">
    <property type="entry name" value="GLUTATHIONE HYDROLASE"/>
    <property type="match status" value="1"/>
</dbReference>
<dbReference type="InterPro" id="IPR051792">
    <property type="entry name" value="GGT_bact"/>
</dbReference>
<sequence>MSEVDDYLGRGAGERRLVAGTGTAETAMVVGSTGPFSQLVGRKALAAGGTATDAVVATSLAQIALAAGGWVSYAGIFSLIHYTAATGKIDSLSGGFQPFAAETDPASIPRRPAPSGRTALVPGFMAGVAAAHQRFGALPWADLLQPSIYLAEQGFPVRSGQQRQFDLRADVLARTSEGRDIFIRDGKPPREGEVFRQPALAASLRALAAEGVAWMYEGPWAREFVEVVGREGGHVSLQDVASYQPIWSDPVSTDVYGHQVFAVGQPDRGGVALLAGLNLVEAAEIADPVTDPDALYWLIQIARQTVRTGSDLEREISKEHARERWQRMRAAGGPAGPVGSESGGHSDFVLAVDAAGNVAAACHSINTSLWGSTGLFVGGISIPDAACFQQQVLAALPPGAHLPFPTNPAIAFRHGRPVLASSSIGAGLGSSTLQCVHAVLALGAGVDEAAGRPLVHGPDYLVGDSVNAPVADSFQRTAERINGPGVGAGWMAAVRKARDAAVPRDQVWAAVMAEIPQVVDDRFGPEVLAGVEKLGLKTSARSVDDPTVPRGYWGGIAISESAPRLTGARTPFLPGEVEGL</sequence>
<dbReference type="PANTHER" id="PTHR43199:SF1">
    <property type="entry name" value="GLUTATHIONE HYDROLASE PROENZYME"/>
    <property type="match status" value="1"/>
</dbReference>
<keyword evidence="3" id="KW-0378">Hydrolase</keyword>
<keyword evidence="4" id="KW-0865">Zymogen</keyword>
<evidence type="ECO:0000256" key="3">
    <source>
        <dbReference type="ARBA" id="ARBA00022801"/>
    </source>
</evidence>
<comment type="caution">
    <text evidence="5">The sequence shown here is derived from an EMBL/GenBank/DDBJ whole genome shotgun (WGS) entry which is preliminary data.</text>
</comment>
<keyword evidence="6" id="KW-1185">Reference proteome</keyword>
<dbReference type="EMBL" id="BAAANY010000007">
    <property type="protein sequence ID" value="GAA1669731.1"/>
    <property type="molecule type" value="Genomic_DNA"/>
</dbReference>
<dbReference type="Proteomes" id="UP001500618">
    <property type="component" value="Unassembled WGS sequence"/>
</dbReference>
<evidence type="ECO:0000256" key="2">
    <source>
        <dbReference type="ARBA" id="ARBA00022679"/>
    </source>
</evidence>
<evidence type="ECO:0000256" key="4">
    <source>
        <dbReference type="ARBA" id="ARBA00023145"/>
    </source>
</evidence>
<evidence type="ECO:0008006" key="7">
    <source>
        <dbReference type="Google" id="ProtNLM"/>
    </source>
</evidence>
<dbReference type="Pfam" id="PF01019">
    <property type="entry name" value="G_glu_transpept"/>
    <property type="match status" value="1"/>
</dbReference>
<comment type="similarity">
    <text evidence="1">Belongs to the gamma-glutamyltransferase family.</text>
</comment>
<dbReference type="InterPro" id="IPR029055">
    <property type="entry name" value="Ntn_hydrolases_N"/>
</dbReference>
<evidence type="ECO:0000313" key="5">
    <source>
        <dbReference type="EMBL" id="GAA1669731.1"/>
    </source>
</evidence>
<evidence type="ECO:0000313" key="6">
    <source>
        <dbReference type="Proteomes" id="UP001500618"/>
    </source>
</evidence>
<reference evidence="5 6" key="1">
    <citation type="journal article" date="2019" name="Int. J. Syst. Evol. Microbiol.">
        <title>The Global Catalogue of Microorganisms (GCM) 10K type strain sequencing project: providing services to taxonomists for standard genome sequencing and annotation.</title>
        <authorList>
            <consortium name="The Broad Institute Genomics Platform"/>
            <consortium name="The Broad Institute Genome Sequencing Center for Infectious Disease"/>
            <person name="Wu L."/>
            <person name="Ma J."/>
        </authorList>
    </citation>
    <scope>NUCLEOTIDE SEQUENCE [LARGE SCALE GENOMIC DNA]</scope>
    <source>
        <strain evidence="5 6">JCM 14718</strain>
    </source>
</reference>
<evidence type="ECO:0000256" key="1">
    <source>
        <dbReference type="ARBA" id="ARBA00009381"/>
    </source>
</evidence>
<proteinExistence type="inferred from homology"/>
<dbReference type="PRINTS" id="PR01210">
    <property type="entry name" value="GGTRANSPTASE"/>
</dbReference>
<organism evidence="5 6">
    <name type="scientific">Fodinicola feengrottensis</name>
    <dbReference type="NCBI Taxonomy" id="435914"/>
    <lineage>
        <taxon>Bacteria</taxon>
        <taxon>Bacillati</taxon>
        <taxon>Actinomycetota</taxon>
        <taxon>Actinomycetes</taxon>
        <taxon>Mycobacteriales</taxon>
        <taxon>Fodinicola</taxon>
    </lineage>
</organism>
<dbReference type="InterPro" id="IPR043137">
    <property type="entry name" value="GGT_ssub_C"/>
</dbReference>